<dbReference type="InterPro" id="IPR036615">
    <property type="entry name" value="Mur_ligase_C_dom_sf"/>
</dbReference>
<comment type="similarity">
    <text evidence="12">Belongs to the folylpolyglutamate synthase family.</text>
</comment>
<comment type="caution">
    <text evidence="15">The sequence shown here is derived from an EMBL/GenBank/DDBJ whole genome shotgun (WGS) entry which is preliminary data.</text>
</comment>
<keyword evidence="3" id="KW-0554">One-carbon metabolism</keyword>
<dbReference type="PROSITE" id="PS01011">
    <property type="entry name" value="FOLYLPOLYGLU_SYNT_1"/>
    <property type="match status" value="1"/>
</dbReference>
<evidence type="ECO:0000256" key="3">
    <source>
        <dbReference type="ARBA" id="ARBA00022563"/>
    </source>
</evidence>
<dbReference type="InterPro" id="IPR004101">
    <property type="entry name" value="Mur_ligase_C"/>
</dbReference>
<evidence type="ECO:0000256" key="10">
    <source>
        <dbReference type="ARBA" id="ARBA00030876"/>
    </source>
</evidence>
<evidence type="ECO:0000256" key="4">
    <source>
        <dbReference type="ARBA" id="ARBA00022598"/>
    </source>
</evidence>
<evidence type="ECO:0000256" key="5">
    <source>
        <dbReference type="ARBA" id="ARBA00022723"/>
    </source>
</evidence>
<evidence type="ECO:0000256" key="8">
    <source>
        <dbReference type="ARBA" id="ARBA00022842"/>
    </source>
</evidence>
<evidence type="ECO:0000259" key="14">
    <source>
        <dbReference type="Pfam" id="PF08245"/>
    </source>
</evidence>
<accession>A0ABT2T2Q8</accession>
<sequence>MTAFEQAEQYINEIPRFAGKNTVEDTSRMLTIAGCDRLPFPVIHVAGTNGKGSVCACLASILKESGRRVGIFTSPHLVDIRERIRIDDEMISENRFAEVFREVQILAEEGKKEGLSHPSFFEYLFLMAMIYFRDEKPDAVILETGLGGRLDATNSIKHPALCVITEIGFDHMQYLGNTLEEIAGEKAGIIKKGVPVIFPDRRPETTRVLVNRAKEIGSRAVLLEKSNILDINTGNKNIDFSLHTGYYNYIGLSLHMVALYQVENASLAVLAAEELNREGYLIGEEAIRKGLLGAYWPGRMEEVQPGIFLDGAHNEDGIEALLATVKVIPCRGERKLLFGVVADKQYEKMIRRIAESGLFTEIAVTTLSSDRSASLTELSKLWRQYELPCRFYEDAGEAFGWLLAGRKEADVIYVAGSLYLIGQIKSLKRRTPDDRF</sequence>
<dbReference type="SUPFAM" id="SSF53244">
    <property type="entry name" value="MurD-like peptide ligases, peptide-binding domain"/>
    <property type="match status" value="1"/>
</dbReference>
<proteinExistence type="inferred from homology"/>
<evidence type="ECO:0000313" key="16">
    <source>
        <dbReference type="Proteomes" id="UP001652432"/>
    </source>
</evidence>
<feature type="domain" description="Mur ligase C-terminal" evidence="13">
    <location>
        <begin position="298"/>
        <end position="417"/>
    </location>
</feature>
<evidence type="ECO:0000256" key="7">
    <source>
        <dbReference type="ARBA" id="ARBA00022840"/>
    </source>
</evidence>
<reference evidence="15 16" key="1">
    <citation type="journal article" date="2021" name="ISME Commun">
        <title>Automated analysis of genomic sequences facilitates high-throughput and comprehensive description of bacteria.</title>
        <authorList>
            <person name="Hitch T.C.A."/>
        </authorList>
    </citation>
    <scope>NUCLEOTIDE SEQUENCE [LARGE SCALE GENOMIC DNA]</scope>
    <source>
        <strain evidence="15 16">Sanger_18</strain>
    </source>
</reference>
<keyword evidence="7 12" id="KW-0067">ATP-binding</keyword>
<dbReference type="EMBL" id="JAOQKJ010000006">
    <property type="protein sequence ID" value="MCU6744518.1"/>
    <property type="molecule type" value="Genomic_DNA"/>
</dbReference>
<evidence type="ECO:0000313" key="15">
    <source>
        <dbReference type="EMBL" id="MCU6744518.1"/>
    </source>
</evidence>
<dbReference type="InterPro" id="IPR036565">
    <property type="entry name" value="Mur-like_cat_sf"/>
</dbReference>
<dbReference type="SUPFAM" id="SSF53623">
    <property type="entry name" value="MurD-like peptide ligases, catalytic domain"/>
    <property type="match status" value="1"/>
</dbReference>
<dbReference type="RefSeq" id="WP_262574596.1">
    <property type="nucleotide sequence ID" value="NZ_JAOQKJ010000006.1"/>
</dbReference>
<comment type="catalytic activity">
    <reaction evidence="11">
        <text>(6S)-5,6,7,8-tetrahydrofolyl-(gamma-L-Glu)(n) + L-glutamate + ATP = (6S)-5,6,7,8-tetrahydrofolyl-(gamma-L-Glu)(n+1) + ADP + phosphate + H(+)</text>
        <dbReference type="Rhea" id="RHEA:10580"/>
        <dbReference type="Rhea" id="RHEA-COMP:14738"/>
        <dbReference type="Rhea" id="RHEA-COMP:14740"/>
        <dbReference type="ChEBI" id="CHEBI:15378"/>
        <dbReference type="ChEBI" id="CHEBI:29985"/>
        <dbReference type="ChEBI" id="CHEBI:30616"/>
        <dbReference type="ChEBI" id="CHEBI:43474"/>
        <dbReference type="ChEBI" id="CHEBI:141005"/>
        <dbReference type="ChEBI" id="CHEBI:456216"/>
        <dbReference type="EC" id="6.3.2.17"/>
    </reaction>
</comment>
<keyword evidence="5" id="KW-0479">Metal-binding</keyword>
<dbReference type="Gene3D" id="3.90.190.20">
    <property type="entry name" value="Mur ligase, C-terminal domain"/>
    <property type="match status" value="1"/>
</dbReference>
<dbReference type="Pfam" id="PF08245">
    <property type="entry name" value="Mur_ligase_M"/>
    <property type="match status" value="1"/>
</dbReference>
<evidence type="ECO:0000256" key="11">
    <source>
        <dbReference type="ARBA" id="ARBA00047493"/>
    </source>
</evidence>
<comment type="pathway">
    <text evidence="1">Cofactor biosynthesis; tetrahydrofolylpolyglutamate biosynthesis.</text>
</comment>
<dbReference type="InterPro" id="IPR013221">
    <property type="entry name" value="Mur_ligase_cen"/>
</dbReference>
<dbReference type="NCBIfam" id="TIGR01499">
    <property type="entry name" value="folC"/>
    <property type="match status" value="1"/>
</dbReference>
<gene>
    <name evidence="15" type="ORF">OCV77_08420</name>
</gene>
<keyword evidence="16" id="KW-1185">Reference proteome</keyword>
<dbReference type="Proteomes" id="UP001652432">
    <property type="component" value="Unassembled WGS sequence"/>
</dbReference>
<keyword evidence="8" id="KW-0460">Magnesium</keyword>
<dbReference type="Pfam" id="PF02875">
    <property type="entry name" value="Mur_ligase_C"/>
    <property type="match status" value="1"/>
</dbReference>
<dbReference type="PIRSF" id="PIRSF001563">
    <property type="entry name" value="Folylpolyglu_synth"/>
    <property type="match status" value="1"/>
</dbReference>
<dbReference type="InterPro" id="IPR018109">
    <property type="entry name" value="Folylpolyglutamate_synth_CS"/>
</dbReference>
<keyword evidence="4 12" id="KW-0436">Ligase</keyword>
<feature type="domain" description="Mur ligase central" evidence="14">
    <location>
        <begin position="45"/>
        <end position="272"/>
    </location>
</feature>
<protein>
    <recommendedName>
        <fullName evidence="2">tetrahydrofolate synthase</fullName>
        <ecNumber evidence="2">6.3.2.17</ecNumber>
    </recommendedName>
    <alternativeName>
        <fullName evidence="10">Folylpoly-gamma-glutamate synthetase</fullName>
    </alternativeName>
    <alternativeName>
        <fullName evidence="9">Tetrahydrofolylpolyglutamate synthase</fullName>
    </alternativeName>
</protein>
<dbReference type="InterPro" id="IPR001645">
    <property type="entry name" value="Folylpolyglutamate_synth"/>
</dbReference>
<dbReference type="PANTHER" id="PTHR11136:SF5">
    <property type="entry name" value="FOLYLPOLYGLUTAMATE SYNTHASE, MITOCHONDRIAL"/>
    <property type="match status" value="1"/>
</dbReference>
<evidence type="ECO:0000256" key="1">
    <source>
        <dbReference type="ARBA" id="ARBA00005150"/>
    </source>
</evidence>
<dbReference type="PANTHER" id="PTHR11136">
    <property type="entry name" value="FOLYLPOLYGLUTAMATE SYNTHASE-RELATED"/>
    <property type="match status" value="1"/>
</dbReference>
<organism evidence="15 16">
    <name type="scientific">Suilimivivens aceti</name>
    <dbReference type="NCBI Taxonomy" id="2981774"/>
    <lineage>
        <taxon>Bacteria</taxon>
        <taxon>Bacillati</taxon>
        <taxon>Bacillota</taxon>
        <taxon>Clostridia</taxon>
        <taxon>Lachnospirales</taxon>
        <taxon>Lachnospiraceae</taxon>
        <taxon>Suilimivivens</taxon>
    </lineage>
</organism>
<evidence type="ECO:0000256" key="12">
    <source>
        <dbReference type="PIRNR" id="PIRNR001563"/>
    </source>
</evidence>
<dbReference type="Gene3D" id="3.40.1190.10">
    <property type="entry name" value="Mur-like, catalytic domain"/>
    <property type="match status" value="1"/>
</dbReference>
<evidence type="ECO:0000259" key="13">
    <source>
        <dbReference type="Pfam" id="PF02875"/>
    </source>
</evidence>
<evidence type="ECO:0000256" key="9">
    <source>
        <dbReference type="ARBA" id="ARBA00030592"/>
    </source>
</evidence>
<dbReference type="EC" id="6.3.2.17" evidence="2"/>
<evidence type="ECO:0000256" key="6">
    <source>
        <dbReference type="ARBA" id="ARBA00022741"/>
    </source>
</evidence>
<name>A0ABT2T2Q8_9FIRM</name>
<keyword evidence="6 12" id="KW-0547">Nucleotide-binding</keyword>
<evidence type="ECO:0000256" key="2">
    <source>
        <dbReference type="ARBA" id="ARBA00013025"/>
    </source>
</evidence>